<protein>
    <recommendedName>
        <fullName evidence="2">Carbohydrate kinase PfkB domain-containing protein</fullName>
    </recommendedName>
</protein>
<proteinExistence type="predicted"/>
<dbReference type="AlphaFoldDB" id="A0AAT9GQZ7"/>
<accession>A0AAT9GQZ7</accession>
<evidence type="ECO:0008006" key="2">
    <source>
        <dbReference type="Google" id="ProtNLM"/>
    </source>
</evidence>
<name>A0AAT9GQZ7_9CREN</name>
<dbReference type="RefSeq" id="WP_369611381.1">
    <property type="nucleotide sequence ID" value="NZ_AP031322.1"/>
</dbReference>
<evidence type="ECO:0000313" key="1">
    <source>
        <dbReference type="EMBL" id="BFH73222.1"/>
    </source>
</evidence>
<dbReference type="SUPFAM" id="SSF53613">
    <property type="entry name" value="Ribokinase-like"/>
    <property type="match status" value="1"/>
</dbReference>
<dbReference type="Gene3D" id="3.40.1190.20">
    <property type="match status" value="1"/>
</dbReference>
<dbReference type="KEGG" id="sjv:SJAV_11660"/>
<dbReference type="GeneID" id="92354096"/>
<dbReference type="InterPro" id="IPR029056">
    <property type="entry name" value="Ribokinase-like"/>
</dbReference>
<sequence>MPIALDIQGFIRNCEVNKEIEYVKANLSPISSYFVFHSNIEEFEKSELTINYLLGLGFKELLISYNEDGFELYTRNYKEFFKTSKIGNYKTGTGDTLIASYFYYRLIGYNPRDSALKAKEFVEWFSNYGYLELFHTK</sequence>
<reference evidence="1" key="1">
    <citation type="submission" date="2024-03" db="EMBL/GenBank/DDBJ databases">
        <title>Complete genome sequence of Sulfurisphaera javensis strain KD-1.</title>
        <authorList>
            <person name="Sakai H."/>
            <person name="Nur N."/>
            <person name="Suwanto A."/>
            <person name="Kurosawa N."/>
        </authorList>
    </citation>
    <scope>NUCLEOTIDE SEQUENCE</scope>
    <source>
        <strain evidence="1">KD-1</strain>
    </source>
</reference>
<gene>
    <name evidence="1" type="ORF">SJAV_11660</name>
</gene>
<dbReference type="EMBL" id="AP031322">
    <property type="protein sequence ID" value="BFH73222.1"/>
    <property type="molecule type" value="Genomic_DNA"/>
</dbReference>
<organism evidence="1">
    <name type="scientific">Sulfurisphaera javensis</name>
    <dbReference type="NCBI Taxonomy" id="2049879"/>
    <lineage>
        <taxon>Archaea</taxon>
        <taxon>Thermoproteota</taxon>
        <taxon>Thermoprotei</taxon>
        <taxon>Sulfolobales</taxon>
        <taxon>Sulfolobaceae</taxon>
        <taxon>Sulfurisphaera</taxon>
    </lineage>
</organism>